<name>A0AC61QK85_9BACT</name>
<sequence length="360" mass="40090">MRNNFCILLNYLLREKNKRNLLKMKKHIILITAILVLLLAGCAKRNTPWQNEDMLTLKRHIEVVGNPLDISFDTENIYVALDQGGISIINSANYSQKWYTILSSSDESVVPLFKIRKIGVVGEYNRLFLNETDATDRILIVDNSNLDSLRIIDSITGATQDIQDMKVQKIINPVDDNVIEIIYSAGRNVHYGKYNGTLWLGSTFSIYPPASASGVDLDDRYVYIAAQQRGLLIYDRNSLEMISEIAVPGEAQKVKVVGNYAYLACRQGGFSIVNIADRTEPLLVSNFDTTGYATSIDVKDNKAVVSSGGGGIYLFDVSSPSHPLLKQNITSAGYTNNAKFYNNQLIVAARDKGILIYEID</sequence>
<comment type="caution">
    <text evidence="1">The sequence shown here is derived from an EMBL/GenBank/DDBJ whole genome shotgun (WGS) entry which is preliminary data.</text>
</comment>
<keyword evidence="2" id="KW-1185">Reference proteome</keyword>
<dbReference type="EMBL" id="SMOG01000003">
    <property type="protein sequence ID" value="TDF73882.1"/>
    <property type="molecule type" value="Genomic_DNA"/>
</dbReference>
<protein>
    <submittedName>
        <fullName evidence="1">Uncharacterized protein</fullName>
    </submittedName>
</protein>
<dbReference type="Proteomes" id="UP000294588">
    <property type="component" value="Unassembled WGS sequence"/>
</dbReference>
<gene>
    <name evidence="1" type="ORF">E0946_02375</name>
</gene>
<organism evidence="1 2">
    <name type="scientific">Candidatus Syntrophosphaera thermopropionivorans</name>
    <dbReference type="NCBI Taxonomy" id="2593015"/>
    <lineage>
        <taxon>Bacteria</taxon>
        <taxon>Pseudomonadati</taxon>
        <taxon>Candidatus Cloacimonadota</taxon>
        <taxon>Candidatus Cloacimonadia</taxon>
        <taxon>Candidatus Cloacimonadales</taxon>
        <taxon>Candidatus Cloacimonadaceae</taxon>
        <taxon>Candidatus Syntrophosphaera</taxon>
    </lineage>
</organism>
<accession>A0AC61QK85</accession>
<reference evidence="1" key="1">
    <citation type="submission" date="2019-03" db="EMBL/GenBank/DDBJ databases">
        <title>Candidatus Syntrophosphaera thermopropionivorans: a novel player in syntrophic propionate oxidation during anaerobic digestion.</title>
        <authorList>
            <person name="Dyksma S."/>
        </authorList>
    </citation>
    <scope>NUCLEOTIDE SEQUENCE</scope>
    <source>
        <strain evidence="1">W5</strain>
    </source>
</reference>
<proteinExistence type="predicted"/>
<evidence type="ECO:0000313" key="2">
    <source>
        <dbReference type="Proteomes" id="UP000294588"/>
    </source>
</evidence>
<evidence type="ECO:0000313" key="1">
    <source>
        <dbReference type="EMBL" id="TDF73882.1"/>
    </source>
</evidence>